<reference evidence="1 2" key="1">
    <citation type="submission" date="2019-08" db="EMBL/GenBank/DDBJ databases">
        <title>Chromobacterium paludis, a novel bacterium isolated from a Maryland marsh pond.</title>
        <authorList>
            <person name="Blackburn M.B."/>
            <person name="Gundersen-Rindal D.E."/>
        </authorList>
    </citation>
    <scope>NUCLEOTIDE SEQUENCE [LARGE SCALE GENOMIC DNA]</scope>
    <source>
        <strain evidence="2">IIBBL 257-1</strain>
    </source>
</reference>
<dbReference type="Proteomes" id="UP000322079">
    <property type="component" value="Chromosome"/>
</dbReference>
<dbReference type="EMBL" id="CP043473">
    <property type="protein sequence ID" value="QEL54753.1"/>
    <property type="molecule type" value="Genomic_DNA"/>
</dbReference>
<dbReference type="RefSeq" id="WP_149295134.1">
    <property type="nucleotide sequence ID" value="NZ_CP043473.1"/>
</dbReference>
<dbReference type="AlphaFoldDB" id="A0A5C1DE51"/>
<name>A0A5C1DE51_9NEIS</name>
<organism evidence="1 2">
    <name type="scientific">Chromobacterium paludis</name>
    <dbReference type="NCBI Taxonomy" id="2605945"/>
    <lineage>
        <taxon>Bacteria</taxon>
        <taxon>Pseudomonadati</taxon>
        <taxon>Pseudomonadota</taxon>
        <taxon>Betaproteobacteria</taxon>
        <taxon>Neisseriales</taxon>
        <taxon>Chromobacteriaceae</taxon>
        <taxon>Chromobacterium</taxon>
    </lineage>
</organism>
<evidence type="ECO:0000313" key="2">
    <source>
        <dbReference type="Proteomes" id="UP000322079"/>
    </source>
</evidence>
<accession>A0A5C1DE51</accession>
<dbReference type="KEGG" id="chrm:FYK34_03810"/>
<protein>
    <submittedName>
        <fullName evidence="1">Uncharacterized protein</fullName>
    </submittedName>
</protein>
<evidence type="ECO:0000313" key="1">
    <source>
        <dbReference type="EMBL" id="QEL54753.1"/>
    </source>
</evidence>
<sequence length="149" mass="15748">MNDTLNALAASLRLDAPEHETLRLRFGLDCARRVEHLLENREVQACLDGLEHYLAEEIDRTALDALARRAAELARAHPGSPSLDGCGHAAVSASHAVAMALAGRALPAADYAAYAAVYGAGGYGAAADPASFLPECAWQVRRLQTLAAQ</sequence>
<proteinExistence type="predicted"/>
<gene>
    <name evidence="1" type="ORF">FYK34_03810</name>
</gene>
<keyword evidence="2" id="KW-1185">Reference proteome</keyword>